<dbReference type="InterPro" id="IPR002220">
    <property type="entry name" value="DapA-like"/>
</dbReference>
<evidence type="ECO:0000313" key="17">
    <source>
        <dbReference type="Proteomes" id="UP000824193"/>
    </source>
</evidence>
<evidence type="ECO:0000256" key="12">
    <source>
        <dbReference type="HAMAP-Rule" id="MF_00418"/>
    </source>
</evidence>
<dbReference type="InterPro" id="IPR013785">
    <property type="entry name" value="Aldolase_TIM"/>
</dbReference>
<dbReference type="Proteomes" id="UP000824193">
    <property type="component" value="Unassembled WGS sequence"/>
</dbReference>
<feature type="binding site" evidence="12 15">
    <location>
        <position position="207"/>
    </location>
    <ligand>
        <name>pyruvate</name>
        <dbReference type="ChEBI" id="CHEBI:15361"/>
    </ligand>
</feature>
<dbReference type="SUPFAM" id="SSF51569">
    <property type="entry name" value="Aldolase"/>
    <property type="match status" value="1"/>
</dbReference>
<gene>
    <name evidence="12 16" type="primary">dapA</name>
    <name evidence="16" type="ORF">H9865_04630</name>
</gene>
<keyword evidence="6 12" id="KW-0028">Amino-acid biosynthesis</keyword>
<reference evidence="16" key="1">
    <citation type="journal article" date="2021" name="PeerJ">
        <title>Extensive microbial diversity within the chicken gut microbiome revealed by metagenomics and culture.</title>
        <authorList>
            <person name="Gilroy R."/>
            <person name="Ravi A."/>
            <person name="Getino M."/>
            <person name="Pursley I."/>
            <person name="Horton D.L."/>
            <person name="Alikhan N.F."/>
            <person name="Baker D."/>
            <person name="Gharbi K."/>
            <person name="Hall N."/>
            <person name="Watson M."/>
            <person name="Adriaenssens E.M."/>
            <person name="Foster-Nyarko E."/>
            <person name="Jarju S."/>
            <person name="Secka A."/>
            <person name="Antonio M."/>
            <person name="Oren A."/>
            <person name="Chaudhuri R.R."/>
            <person name="La Ragione R."/>
            <person name="Hildebrand F."/>
            <person name="Pallen M.J."/>
        </authorList>
    </citation>
    <scope>NUCLEOTIDE SEQUENCE</scope>
    <source>
        <strain evidence="16">2239</strain>
    </source>
</reference>
<keyword evidence="5 12" id="KW-0963">Cytoplasm</keyword>
<evidence type="ECO:0000256" key="7">
    <source>
        <dbReference type="ARBA" id="ARBA00022915"/>
    </source>
</evidence>
<evidence type="ECO:0000256" key="5">
    <source>
        <dbReference type="ARBA" id="ARBA00022490"/>
    </source>
</evidence>
<dbReference type="SMART" id="SM01130">
    <property type="entry name" value="DHDPS"/>
    <property type="match status" value="1"/>
</dbReference>
<dbReference type="GO" id="GO:0019877">
    <property type="term" value="P:diaminopimelate biosynthetic process"/>
    <property type="evidence" value="ECO:0007669"/>
    <property type="project" value="UniProtKB-UniRule"/>
</dbReference>
<comment type="pathway">
    <text evidence="2 12">Amino-acid biosynthesis; L-lysine biosynthesis via DAP pathway; (S)-tetrahydrodipicolinate from L-aspartate: step 3/4.</text>
</comment>
<dbReference type="InterPro" id="IPR005263">
    <property type="entry name" value="DapA"/>
</dbReference>
<evidence type="ECO:0000256" key="10">
    <source>
        <dbReference type="ARBA" id="ARBA00023270"/>
    </source>
</evidence>
<dbReference type="NCBIfam" id="TIGR00674">
    <property type="entry name" value="dapA"/>
    <property type="match status" value="1"/>
</dbReference>
<keyword evidence="10 12" id="KW-0704">Schiff base</keyword>
<dbReference type="EC" id="4.3.3.7" evidence="4 12"/>
<dbReference type="InterPro" id="IPR020624">
    <property type="entry name" value="Schiff_base-form_aldolases_CS"/>
</dbReference>
<keyword evidence="7 12" id="KW-0220">Diaminopimelate biosynthesis</keyword>
<dbReference type="GO" id="GO:0005829">
    <property type="term" value="C:cytosol"/>
    <property type="evidence" value="ECO:0007669"/>
    <property type="project" value="TreeGrafter"/>
</dbReference>
<dbReference type="Gene3D" id="3.20.20.70">
    <property type="entry name" value="Aldolase class I"/>
    <property type="match status" value="1"/>
</dbReference>
<comment type="caution">
    <text evidence="16">The sequence shown here is derived from an EMBL/GenBank/DDBJ whole genome shotgun (WGS) entry which is preliminary data.</text>
</comment>
<comment type="function">
    <text evidence="1 12">Catalyzes the condensation of (S)-aspartate-beta-semialdehyde [(S)-ASA] and pyruvate to 4-hydroxy-tetrahydrodipicolinate (HTPA).</text>
</comment>
<keyword evidence="8 12" id="KW-0457">Lysine biosynthesis</keyword>
<evidence type="ECO:0000256" key="15">
    <source>
        <dbReference type="PIRSR" id="PIRSR001365-2"/>
    </source>
</evidence>
<feature type="active site" description="Proton donor/acceptor" evidence="12 14">
    <location>
        <position position="137"/>
    </location>
</feature>
<dbReference type="PRINTS" id="PR00146">
    <property type="entry name" value="DHPICSNTHASE"/>
</dbReference>
<evidence type="ECO:0000256" key="4">
    <source>
        <dbReference type="ARBA" id="ARBA00012086"/>
    </source>
</evidence>
<evidence type="ECO:0000313" key="16">
    <source>
        <dbReference type="EMBL" id="HIX05382.1"/>
    </source>
</evidence>
<evidence type="ECO:0000256" key="6">
    <source>
        <dbReference type="ARBA" id="ARBA00022605"/>
    </source>
</evidence>
<evidence type="ECO:0000256" key="8">
    <source>
        <dbReference type="ARBA" id="ARBA00023154"/>
    </source>
</evidence>
<comment type="similarity">
    <text evidence="3 12 13">Belongs to the DapA family.</text>
</comment>
<evidence type="ECO:0000256" key="13">
    <source>
        <dbReference type="PIRNR" id="PIRNR001365"/>
    </source>
</evidence>
<dbReference type="PROSITE" id="PS00666">
    <property type="entry name" value="DHDPS_2"/>
    <property type="match status" value="1"/>
</dbReference>
<evidence type="ECO:0000256" key="9">
    <source>
        <dbReference type="ARBA" id="ARBA00023239"/>
    </source>
</evidence>
<dbReference type="AlphaFoldDB" id="A0A9D2ADZ1"/>
<evidence type="ECO:0000256" key="11">
    <source>
        <dbReference type="ARBA" id="ARBA00047836"/>
    </source>
</evidence>
<feature type="active site" description="Schiff-base intermediate with substrate" evidence="12 14">
    <location>
        <position position="165"/>
    </location>
</feature>
<evidence type="ECO:0000256" key="14">
    <source>
        <dbReference type="PIRSR" id="PIRSR001365-1"/>
    </source>
</evidence>
<dbReference type="CDD" id="cd00950">
    <property type="entry name" value="DHDPS"/>
    <property type="match status" value="1"/>
</dbReference>
<name>A0A9D2ADZ1_9FIRM</name>
<feature type="site" description="Part of a proton relay during catalysis" evidence="12">
    <location>
        <position position="48"/>
    </location>
</feature>
<proteinExistence type="inferred from homology"/>
<keyword evidence="9 12" id="KW-0456">Lyase</keyword>
<dbReference type="GO" id="GO:0008840">
    <property type="term" value="F:4-hydroxy-tetrahydrodipicolinate synthase activity"/>
    <property type="evidence" value="ECO:0007669"/>
    <property type="project" value="UniProtKB-UniRule"/>
</dbReference>
<evidence type="ECO:0000256" key="2">
    <source>
        <dbReference type="ARBA" id="ARBA00005120"/>
    </source>
</evidence>
<dbReference type="PANTHER" id="PTHR12128:SF66">
    <property type="entry name" value="4-HYDROXY-2-OXOGLUTARATE ALDOLASE, MITOCHONDRIAL"/>
    <property type="match status" value="1"/>
</dbReference>
<comment type="subunit">
    <text evidence="12">Homotetramer; dimer of dimers.</text>
</comment>
<reference evidence="16" key="2">
    <citation type="submission" date="2021-04" db="EMBL/GenBank/DDBJ databases">
        <authorList>
            <person name="Gilroy R."/>
        </authorList>
    </citation>
    <scope>NUCLEOTIDE SEQUENCE</scope>
    <source>
        <strain evidence="16">2239</strain>
    </source>
</reference>
<comment type="subcellular location">
    <subcellularLocation>
        <location evidence="12">Cytoplasm</location>
    </subcellularLocation>
</comment>
<accession>A0A9D2ADZ1</accession>
<protein>
    <recommendedName>
        <fullName evidence="4 12">4-hydroxy-tetrahydrodipicolinate synthase</fullName>
        <shortName evidence="12">HTPA synthase</shortName>
        <ecNumber evidence="4 12">4.3.3.7</ecNumber>
    </recommendedName>
</protein>
<dbReference type="PIRSF" id="PIRSF001365">
    <property type="entry name" value="DHDPS"/>
    <property type="match status" value="1"/>
</dbReference>
<comment type="caution">
    <text evidence="12">Was originally thought to be a dihydrodipicolinate synthase (DHDPS), catalyzing the condensation of (S)-aspartate-beta-semialdehyde [(S)-ASA] and pyruvate to dihydrodipicolinate (DHDP). However, it was shown in E.coli that the product of the enzymatic reaction is not dihydrodipicolinate but in fact (4S)-4-hydroxy-2,3,4,5-tetrahydro-(2S)-dipicolinic acid (HTPA), and that the consecutive dehydration reaction leading to DHDP is not spontaneous but catalyzed by DapB.</text>
</comment>
<sequence>MKMPIFTGAAVAIITPMLPDGSVDYKGLADLVEFQIKGGTDAIVICGTTGESATLKDDEHLECIRVAVETAAGRIPVIAGTGSNYTEHAVEMSKEAKARGADALLLVTPYYNKTTQRGLVASFNTIVDAAGLPAILYNVPSRTGVNIESATAKELAKNPLICGIKEASGNISQIAMTAALCGDELPLYSGNDDQVVPILALGGKGVISVVSNVAPEPVHRMCQLWFEGKVAESRDLQLQLMGLCKAMFCEVNPIPVKAALDMMGLPAGPCRLPLVPLSDDHAELVRRELQNAGLI</sequence>
<dbReference type="HAMAP" id="MF_00418">
    <property type="entry name" value="DapA"/>
    <property type="match status" value="1"/>
</dbReference>
<dbReference type="GO" id="GO:0009089">
    <property type="term" value="P:lysine biosynthetic process via diaminopimelate"/>
    <property type="evidence" value="ECO:0007669"/>
    <property type="project" value="UniProtKB-UniRule"/>
</dbReference>
<comment type="catalytic activity">
    <reaction evidence="11 12">
        <text>L-aspartate 4-semialdehyde + pyruvate = (2S,4S)-4-hydroxy-2,3,4,5-tetrahydrodipicolinate + H2O + H(+)</text>
        <dbReference type="Rhea" id="RHEA:34171"/>
        <dbReference type="ChEBI" id="CHEBI:15361"/>
        <dbReference type="ChEBI" id="CHEBI:15377"/>
        <dbReference type="ChEBI" id="CHEBI:15378"/>
        <dbReference type="ChEBI" id="CHEBI:67139"/>
        <dbReference type="ChEBI" id="CHEBI:537519"/>
        <dbReference type="EC" id="4.3.3.7"/>
    </reaction>
</comment>
<dbReference type="PANTHER" id="PTHR12128">
    <property type="entry name" value="DIHYDRODIPICOLINATE SYNTHASE"/>
    <property type="match status" value="1"/>
</dbReference>
<dbReference type="InterPro" id="IPR020625">
    <property type="entry name" value="Schiff_base-form_aldolases_AS"/>
</dbReference>
<feature type="binding site" evidence="12 15">
    <location>
        <position position="49"/>
    </location>
    <ligand>
        <name>pyruvate</name>
        <dbReference type="ChEBI" id="CHEBI:15361"/>
    </ligand>
</feature>
<evidence type="ECO:0000256" key="1">
    <source>
        <dbReference type="ARBA" id="ARBA00003294"/>
    </source>
</evidence>
<dbReference type="EMBL" id="DXFW01000012">
    <property type="protein sequence ID" value="HIX05382.1"/>
    <property type="molecule type" value="Genomic_DNA"/>
</dbReference>
<dbReference type="PROSITE" id="PS00665">
    <property type="entry name" value="DHDPS_1"/>
    <property type="match status" value="1"/>
</dbReference>
<dbReference type="Pfam" id="PF00701">
    <property type="entry name" value="DHDPS"/>
    <property type="match status" value="1"/>
</dbReference>
<evidence type="ECO:0000256" key="3">
    <source>
        <dbReference type="ARBA" id="ARBA00007592"/>
    </source>
</evidence>
<feature type="site" description="Part of a proton relay during catalysis" evidence="12">
    <location>
        <position position="111"/>
    </location>
</feature>
<organism evidence="16 17">
    <name type="scientific">Candidatus Allofournierella pullicola</name>
    <dbReference type="NCBI Taxonomy" id="2838596"/>
    <lineage>
        <taxon>Bacteria</taxon>
        <taxon>Bacillati</taxon>
        <taxon>Bacillota</taxon>
        <taxon>Clostridia</taxon>
        <taxon>Eubacteriales</taxon>
        <taxon>Oscillospiraceae</taxon>
        <taxon>Allofournierella</taxon>
    </lineage>
</organism>